<dbReference type="CDD" id="cd00157">
    <property type="entry name" value="Rho"/>
    <property type="match status" value="1"/>
</dbReference>
<evidence type="ECO:0000256" key="7">
    <source>
        <dbReference type="ARBA" id="ARBA00022801"/>
    </source>
</evidence>
<dbReference type="PROSITE" id="PS51419">
    <property type="entry name" value="RAB"/>
    <property type="match status" value="1"/>
</dbReference>
<keyword evidence="9" id="KW-0342">GTP-binding</keyword>
<feature type="region of interest" description="Disordered" evidence="11">
    <location>
        <begin position="179"/>
        <end position="198"/>
    </location>
</feature>
<dbReference type="EC" id="3.6.5.2" evidence="4"/>
<dbReference type="InterPro" id="IPR001806">
    <property type="entry name" value="Small_GTPase"/>
</dbReference>
<evidence type="ECO:0000256" key="4">
    <source>
        <dbReference type="ARBA" id="ARBA00011984"/>
    </source>
</evidence>
<keyword evidence="10" id="KW-0963">Cytoplasm</keyword>
<dbReference type="Gene3D" id="3.40.50.300">
    <property type="entry name" value="P-loop containing nucleotide triphosphate hydrolases"/>
    <property type="match status" value="1"/>
</dbReference>
<dbReference type="SMART" id="SM00175">
    <property type="entry name" value="RAB"/>
    <property type="match status" value="1"/>
</dbReference>
<proteinExistence type="inferred from homology"/>
<accession>B0EUE4</accession>
<dbReference type="AlphaFoldDB" id="B0EUE4"/>
<dbReference type="SMART" id="SM00174">
    <property type="entry name" value="RHO"/>
    <property type="match status" value="1"/>
</dbReference>
<dbReference type="GeneID" id="5914297"/>
<keyword evidence="10" id="KW-0206">Cytoskeleton</keyword>
<dbReference type="SUPFAM" id="SSF52540">
    <property type="entry name" value="P-loop containing nucleoside triphosphate hydrolases"/>
    <property type="match status" value="1"/>
</dbReference>
<keyword evidence="5" id="KW-0479">Metal-binding</keyword>
<dbReference type="OMA" id="QEKWIPE"/>
<dbReference type="SMART" id="SM00173">
    <property type="entry name" value="RAS"/>
    <property type="match status" value="1"/>
</dbReference>
<dbReference type="PRINTS" id="PR00449">
    <property type="entry name" value="RASTRNSFRMNG"/>
</dbReference>
<gene>
    <name evidence="12" type="ORF">EDI_050700</name>
</gene>
<dbReference type="Pfam" id="PF00071">
    <property type="entry name" value="Ras"/>
    <property type="match status" value="1"/>
</dbReference>
<sequence length="198" mass="22076">MAFKCILVGDHCVGKNKLAAICSGIIPPGENPPGAVEDQKVSISVDGIKHTINIISTEGSEDYAKLRPLSYPETDIFIVLFSIINYNSYSHVEKLWKPEIKEYCSDAPIILVGSYAEVRKNPEKLNSLAERGITLISQEQGEVMAKRIGAVQYIEWSDSDKDDVDFIFEEAVRACLKKSNEKSTDDKKDKDKRCCNLS</sequence>
<name>B0EUE4_ENTDS</name>
<dbReference type="NCBIfam" id="TIGR00231">
    <property type="entry name" value="small_GTP"/>
    <property type="match status" value="1"/>
</dbReference>
<dbReference type="VEuPathDB" id="AmoebaDB:EDI_050700"/>
<keyword evidence="8" id="KW-0460">Magnesium</keyword>
<dbReference type="GO" id="GO:0003925">
    <property type="term" value="F:G protein activity"/>
    <property type="evidence" value="ECO:0007669"/>
    <property type="project" value="UniProtKB-EC"/>
</dbReference>
<evidence type="ECO:0000256" key="3">
    <source>
        <dbReference type="ARBA" id="ARBA00010142"/>
    </source>
</evidence>
<dbReference type="GO" id="GO:0005525">
    <property type="term" value="F:GTP binding"/>
    <property type="evidence" value="ECO:0007669"/>
    <property type="project" value="UniProtKB-KW"/>
</dbReference>
<dbReference type="PROSITE" id="PS51420">
    <property type="entry name" value="RHO"/>
    <property type="match status" value="1"/>
</dbReference>
<dbReference type="OrthoDB" id="31526at2759"/>
<evidence type="ECO:0000256" key="8">
    <source>
        <dbReference type="ARBA" id="ARBA00022842"/>
    </source>
</evidence>
<keyword evidence="7 12" id="KW-0378">Hydrolase</keyword>
<protein>
    <recommendedName>
        <fullName evidence="4">small monomeric GTPase</fullName>
        <ecNumber evidence="4">3.6.5.2</ecNumber>
    </recommendedName>
</protein>
<dbReference type="InterPro" id="IPR027417">
    <property type="entry name" value="P-loop_NTPase"/>
</dbReference>
<evidence type="ECO:0000313" key="12">
    <source>
        <dbReference type="EMBL" id="EDR21850.1"/>
    </source>
</evidence>
<evidence type="ECO:0000256" key="1">
    <source>
        <dbReference type="ARBA" id="ARBA00001946"/>
    </source>
</evidence>
<comment type="similarity">
    <text evidence="3">Belongs to the small GTPase superfamily. Rho family.</text>
</comment>
<keyword evidence="13" id="KW-1185">Reference proteome</keyword>
<evidence type="ECO:0000313" key="13">
    <source>
        <dbReference type="Proteomes" id="UP000008076"/>
    </source>
</evidence>
<dbReference type="GO" id="GO:0007264">
    <property type="term" value="P:small GTPase-mediated signal transduction"/>
    <property type="evidence" value="ECO:0007669"/>
    <property type="project" value="InterPro"/>
</dbReference>
<dbReference type="InterPro" id="IPR003578">
    <property type="entry name" value="Small_GTPase_Rho"/>
</dbReference>
<evidence type="ECO:0000256" key="2">
    <source>
        <dbReference type="ARBA" id="ARBA00004245"/>
    </source>
</evidence>
<dbReference type="InterPro" id="IPR005225">
    <property type="entry name" value="Small_GTP-bd"/>
</dbReference>
<evidence type="ECO:0000256" key="5">
    <source>
        <dbReference type="ARBA" id="ARBA00022723"/>
    </source>
</evidence>
<dbReference type="GO" id="GO:0005856">
    <property type="term" value="C:cytoskeleton"/>
    <property type="evidence" value="ECO:0007669"/>
    <property type="project" value="UniProtKB-SubCell"/>
</dbReference>
<dbReference type="PANTHER" id="PTHR24072">
    <property type="entry name" value="RHO FAMILY GTPASE"/>
    <property type="match status" value="1"/>
</dbReference>
<dbReference type="PROSITE" id="PS51421">
    <property type="entry name" value="RAS"/>
    <property type="match status" value="1"/>
</dbReference>
<evidence type="ECO:0000256" key="6">
    <source>
        <dbReference type="ARBA" id="ARBA00022741"/>
    </source>
</evidence>
<dbReference type="GO" id="GO:0046872">
    <property type="term" value="F:metal ion binding"/>
    <property type="evidence" value="ECO:0007669"/>
    <property type="project" value="UniProtKB-KW"/>
</dbReference>
<dbReference type="eggNOG" id="KOG0393">
    <property type="taxonomic scope" value="Eukaryota"/>
</dbReference>
<dbReference type="RefSeq" id="XP_001741683.1">
    <property type="nucleotide sequence ID" value="XM_001741631.1"/>
</dbReference>
<evidence type="ECO:0000256" key="11">
    <source>
        <dbReference type="SAM" id="MobiDB-lite"/>
    </source>
</evidence>
<keyword evidence="6" id="KW-0547">Nucleotide-binding</keyword>
<organism evidence="13">
    <name type="scientific">Entamoeba dispar (strain ATCC PRA-260 / SAW760)</name>
    <dbReference type="NCBI Taxonomy" id="370354"/>
    <lineage>
        <taxon>Eukaryota</taxon>
        <taxon>Amoebozoa</taxon>
        <taxon>Evosea</taxon>
        <taxon>Archamoebae</taxon>
        <taxon>Mastigamoebida</taxon>
        <taxon>Entamoebidae</taxon>
        <taxon>Entamoeba</taxon>
    </lineage>
</organism>
<comment type="subcellular location">
    <subcellularLocation>
        <location evidence="2">Cytoplasm</location>
        <location evidence="2">Cytoskeleton</location>
    </subcellularLocation>
</comment>
<dbReference type="Proteomes" id="UP000008076">
    <property type="component" value="Unassembled WGS sequence"/>
</dbReference>
<dbReference type="EMBL" id="DS550855">
    <property type="protein sequence ID" value="EDR21850.1"/>
    <property type="molecule type" value="Genomic_DNA"/>
</dbReference>
<comment type="cofactor">
    <cofactor evidence="1">
        <name>Mg(2+)</name>
        <dbReference type="ChEBI" id="CHEBI:18420"/>
    </cofactor>
</comment>
<evidence type="ECO:0000256" key="10">
    <source>
        <dbReference type="ARBA" id="ARBA00023212"/>
    </source>
</evidence>
<dbReference type="KEGG" id="edi:EDI_050700"/>
<evidence type="ECO:0000256" key="9">
    <source>
        <dbReference type="ARBA" id="ARBA00023134"/>
    </source>
</evidence>
<reference evidence="13" key="1">
    <citation type="submission" date="2007-12" db="EMBL/GenBank/DDBJ databases">
        <title>Annotation of Entamoeba dispar SAW760.</title>
        <authorList>
            <person name="Lorenzi H."/>
            <person name="Inman J."/>
            <person name="Schobel S."/>
            <person name="Amedeo P."/>
            <person name="Caler E."/>
        </authorList>
    </citation>
    <scope>NUCLEOTIDE SEQUENCE [LARGE SCALE GENOMIC DNA]</scope>
    <source>
        <strain evidence="13">ATCC PRA-260 / SAW760</strain>
    </source>
</reference>